<proteinExistence type="predicted"/>
<protein>
    <recommendedName>
        <fullName evidence="5">NACHT domain-containing protein</fullName>
    </recommendedName>
</protein>
<feature type="repeat" description="ANK" evidence="3">
    <location>
        <begin position="1385"/>
        <end position="1417"/>
    </location>
</feature>
<feature type="repeat" description="ANK" evidence="3">
    <location>
        <begin position="793"/>
        <end position="825"/>
    </location>
</feature>
<dbReference type="Gene3D" id="1.25.40.20">
    <property type="entry name" value="Ankyrin repeat-containing domain"/>
    <property type="match status" value="6"/>
</dbReference>
<feature type="repeat" description="ANK" evidence="3">
    <location>
        <begin position="1620"/>
        <end position="1652"/>
    </location>
</feature>
<feature type="region of interest" description="Disordered" evidence="4">
    <location>
        <begin position="61"/>
        <end position="94"/>
    </location>
</feature>
<keyword evidence="7" id="KW-1185">Reference proteome</keyword>
<name>A0AAV9V1W2_9PEZI</name>
<reference evidence="6 7" key="1">
    <citation type="submission" date="2019-10" db="EMBL/GenBank/DDBJ databases">
        <authorList>
            <person name="Palmer J.M."/>
        </authorList>
    </citation>
    <scope>NUCLEOTIDE SEQUENCE [LARGE SCALE GENOMIC DNA]</scope>
    <source>
        <strain evidence="6 7">TWF696</strain>
    </source>
</reference>
<accession>A0AAV9V1W2</accession>
<dbReference type="InterPro" id="IPR007111">
    <property type="entry name" value="NACHT_NTPase"/>
</dbReference>
<dbReference type="PROSITE" id="PS50088">
    <property type="entry name" value="ANK_REPEAT"/>
    <property type="match status" value="9"/>
</dbReference>
<gene>
    <name evidence="6" type="ORF">TWF696_005498</name>
</gene>
<dbReference type="PANTHER" id="PTHR24123:SF33">
    <property type="entry name" value="PROTEIN HOS4"/>
    <property type="match status" value="1"/>
</dbReference>
<feature type="repeat" description="ANK" evidence="3">
    <location>
        <begin position="891"/>
        <end position="923"/>
    </location>
</feature>
<evidence type="ECO:0000313" key="6">
    <source>
        <dbReference type="EMBL" id="KAK6353535.1"/>
    </source>
</evidence>
<feature type="compositionally biased region" description="Polar residues" evidence="4">
    <location>
        <begin position="80"/>
        <end position="94"/>
    </location>
</feature>
<keyword evidence="2 3" id="KW-0040">ANK repeat</keyword>
<dbReference type="Gene3D" id="3.40.50.300">
    <property type="entry name" value="P-loop containing nucleotide triphosphate hydrolases"/>
    <property type="match status" value="1"/>
</dbReference>
<feature type="repeat" description="ANK" evidence="3">
    <location>
        <begin position="859"/>
        <end position="891"/>
    </location>
</feature>
<dbReference type="SMART" id="SM00248">
    <property type="entry name" value="ANK"/>
    <property type="match status" value="27"/>
</dbReference>
<evidence type="ECO:0000256" key="3">
    <source>
        <dbReference type="PROSITE-ProRule" id="PRU00023"/>
    </source>
</evidence>
<evidence type="ECO:0000259" key="5">
    <source>
        <dbReference type="PROSITE" id="PS50837"/>
    </source>
</evidence>
<evidence type="ECO:0000313" key="7">
    <source>
        <dbReference type="Proteomes" id="UP001375240"/>
    </source>
</evidence>
<dbReference type="Pfam" id="PF24883">
    <property type="entry name" value="NPHP3_N"/>
    <property type="match status" value="1"/>
</dbReference>
<comment type="caution">
    <text evidence="6">The sequence shown here is derived from an EMBL/GenBank/DDBJ whole genome shotgun (WGS) entry which is preliminary data.</text>
</comment>
<feature type="repeat" description="ANK" evidence="3">
    <location>
        <begin position="1483"/>
        <end position="1511"/>
    </location>
</feature>
<dbReference type="PROSITE" id="PS50837">
    <property type="entry name" value="NACHT"/>
    <property type="match status" value="1"/>
</dbReference>
<dbReference type="InterPro" id="IPR002110">
    <property type="entry name" value="Ankyrin_rpt"/>
</dbReference>
<dbReference type="SUPFAM" id="SSF48403">
    <property type="entry name" value="Ankyrin repeat"/>
    <property type="match status" value="4"/>
</dbReference>
<evidence type="ECO:0000256" key="2">
    <source>
        <dbReference type="ARBA" id="ARBA00023043"/>
    </source>
</evidence>
<feature type="repeat" description="ANK" evidence="3">
    <location>
        <begin position="826"/>
        <end position="858"/>
    </location>
</feature>
<evidence type="ECO:0000256" key="4">
    <source>
        <dbReference type="SAM" id="MobiDB-lite"/>
    </source>
</evidence>
<dbReference type="InterPro" id="IPR056884">
    <property type="entry name" value="NPHP3-like_N"/>
</dbReference>
<dbReference type="InterPro" id="IPR027417">
    <property type="entry name" value="P-loop_NTPase"/>
</dbReference>
<feature type="repeat" description="ANK" evidence="3">
    <location>
        <begin position="1192"/>
        <end position="1224"/>
    </location>
</feature>
<dbReference type="Pfam" id="PF12796">
    <property type="entry name" value="Ank_2"/>
    <property type="match status" value="4"/>
</dbReference>
<keyword evidence="1" id="KW-0677">Repeat</keyword>
<feature type="repeat" description="ANK" evidence="3">
    <location>
        <begin position="925"/>
        <end position="957"/>
    </location>
</feature>
<organism evidence="6 7">
    <name type="scientific">Orbilia brochopaga</name>
    <dbReference type="NCBI Taxonomy" id="3140254"/>
    <lineage>
        <taxon>Eukaryota</taxon>
        <taxon>Fungi</taxon>
        <taxon>Dikarya</taxon>
        <taxon>Ascomycota</taxon>
        <taxon>Pezizomycotina</taxon>
        <taxon>Orbiliomycetes</taxon>
        <taxon>Orbiliales</taxon>
        <taxon>Orbiliaceae</taxon>
        <taxon>Orbilia</taxon>
    </lineage>
</organism>
<feature type="domain" description="NACHT" evidence="5">
    <location>
        <begin position="239"/>
        <end position="380"/>
    </location>
</feature>
<dbReference type="Pfam" id="PF00023">
    <property type="entry name" value="Ank"/>
    <property type="match status" value="2"/>
</dbReference>
<sequence>MDPLSIAASVIAVLQASNAVLSYCYRFRSQAKDADKDITQVITQVEDLWAILTQLQEVLEREPPPYSESSPEASPPSRPNVSESRSADPTTTQPANSLLAQCQKSVKSTEAILNSITERLTPLLKGGLFSKLKWPFESKVIQEKLDALQKCKTAFQLYLSLQHMKSLDQTSQELTEHRAILTNLSTYTDITRRTTVLNWYKTSDPEHNHKISRSRHDPSTCQWVFDLDVFKSWLSTPNTHLWMHGIPGAGKTIICSTVIEHLKTTYERNSAARVIYYYFDFADTKKQTLDNFLQSAIYQLLTTTPGELPDAATTLYDAHSGLQNPSSEELTELLITLLSQQHTYILLDAVDECAKEEREKLFNILTGSLAAAASLLVTSRREPDLERAFKEFDYTVCIEDANVDGDVRRFVEKAMESDGAFRGWSAVIKSEVVEAITQGSHGMFRWAVCQLDTMKKCLTPGMIRAELRRMPETLDQTYDRILQNIPPLHQHFVQSALRWLTFSNRPLLLAELAEAAVIDTDSGSFDPAECRFLDPEKILELCSSLITFTTKTYDDKLVGTDDWLYRKLSYENSRNYSSDLLGRIFTIITLSHYSVKEYLSSDRLRQSPLAGYFTSVNNADAILTECALIYLLNVGNGKVLPNFGFDEYPLLEYCAVNWMDHCRRAIGEAEKKESKLHKLLLRLFDEAEPAPYINWLNSYDPDVDAPGNKDNYIYWSRSVIHKSAEQFPEPLYYAVQLGSVHIVCSVMEQDASPGDSDKGYFGTPLAAAAFYGHLDVVQFLLQAAGLPKANCGRFGTVLQAAAAGGSCDVVKLLVKCGADINAIGGTWNTALIAAASHGHHDIVAFLLQSDADLTVSSASHGTPLYQAALAGDARTVYKLIHSGAQVNELSTEGTALYAAALSGSLPLVQTLLRQGAQVNKGGRGQWGFPLTAAASQGHVNVVRALLRAKADVNAQQTTGLGTRGVTALEAAIESRDLPTFQAVLDAGGDPNVQGRLYPNGLYAALWTGELEMAMILLNRDAEIVDGTFLEAIEKWDADPWFLRTILDRNPNIDAHLGGHGSALHVAIMRANEEAVRLILDRNPYLDAASEYGSPLTCAISKGMLGIARELIARGADISKDHTGNPPFQAAIWLACEGSKPDFEMADLLVQKGADVNCAGGGAITIAINSSSVPVLRYLAKHGADLNMLLSSDDCTPLQLAAMKGDVTVVETLLKLGADPNGVHGQRGPTLYYAIHSRKEPVVQLLLKKGAKVDDSHPRHSLLALAILVGMATLIPKLIKAGADVNKVDSEGWTPLAAAIDMSDEKSEKLLRSRGAEASMTGAAAFMRIVRGGDLKVIRRALEEGIDPNQADFTDTPMNYAAKNGKIRLVDLLHEYGCSVDPVPNVNHNPLGIAAESGDINMTERLLALGADPNVSTAANCWALAAAARRRNIKVIDMLLDAGADVSCFDGHAFRTAIWGGEKMVNHLLPHLSSTDREPILGRALQYAAHHANFDMCKLLIENGADVNFTGGDYGTPLQATVCNIYPDDAATRNARLAIFDLLLSHGAVVRDVDAHPCILVAALTARRTSFAQRLLDAGANPNGAGDDEYDSPLQAAARFAPSLLEPLIAAGANVNATGGRFGTALHVAAYAHDVRGIAILLSHGAKIDGVSQKYGGVIQAAAKRDSVSTGEWLAGEASVRAMALLHSRGAAVAAEGGRYGNAMQLAAKSDNIEGVQWLIARGVSPMAKGRWGTALDAAVRKKKWRIVSYLERVYPGI</sequence>
<dbReference type="InterPro" id="IPR036770">
    <property type="entry name" value="Ankyrin_rpt-contain_sf"/>
</dbReference>
<dbReference type="PROSITE" id="PS50297">
    <property type="entry name" value="ANK_REP_REGION"/>
    <property type="match status" value="6"/>
</dbReference>
<dbReference type="InterPro" id="IPR051165">
    <property type="entry name" value="Multifunctional_ANK_Repeat"/>
</dbReference>
<dbReference type="Proteomes" id="UP001375240">
    <property type="component" value="Unassembled WGS sequence"/>
</dbReference>
<dbReference type="EMBL" id="JAVHNQ010000003">
    <property type="protein sequence ID" value="KAK6353535.1"/>
    <property type="molecule type" value="Genomic_DNA"/>
</dbReference>
<dbReference type="SUPFAM" id="SSF52540">
    <property type="entry name" value="P-loop containing nucleoside triphosphate hydrolases"/>
    <property type="match status" value="1"/>
</dbReference>
<dbReference type="PANTHER" id="PTHR24123">
    <property type="entry name" value="ANKYRIN REPEAT-CONTAINING"/>
    <property type="match status" value="1"/>
</dbReference>
<evidence type="ECO:0000256" key="1">
    <source>
        <dbReference type="ARBA" id="ARBA00022737"/>
    </source>
</evidence>